<feature type="domain" description="Retrotransposon gag" evidence="2">
    <location>
        <begin position="136"/>
        <end position="229"/>
    </location>
</feature>
<gene>
    <name evidence="3" type="ORF">PM001_LOCUS15334</name>
</gene>
<evidence type="ECO:0000256" key="1">
    <source>
        <dbReference type="SAM" id="MobiDB-lite"/>
    </source>
</evidence>
<evidence type="ECO:0000313" key="3">
    <source>
        <dbReference type="EMBL" id="CAK7930184.1"/>
    </source>
</evidence>
<name>A0AAV1U640_9STRA</name>
<dbReference type="Proteomes" id="UP001162060">
    <property type="component" value="Unassembled WGS sequence"/>
</dbReference>
<organism evidence="3 4">
    <name type="scientific">Peronospora matthiolae</name>
    <dbReference type="NCBI Taxonomy" id="2874970"/>
    <lineage>
        <taxon>Eukaryota</taxon>
        <taxon>Sar</taxon>
        <taxon>Stramenopiles</taxon>
        <taxon>Oomycota</taxon>
        <taxon>Peronosporomycetes</taxon>
        <taxon>Peronosporales</taxon>
        <taxon>Peronosporaceae</taxon>
        <taxon>Peronospora</taxon>
    </lineage>
</organism>
<dbReference type="Pfam" id="PF03732">
    <property type="entry name" value="Retrotrans_gag"/>
    <property type="match status" value="1"/>
</dbReference>
<feature type="compositionally biased region" description="Polar residues" evidence="1">
    <location>
        <begin position="262"/>
        <end position="271"/>
    </location>
</feature>
<feature type="region of interest" description="Disordered" evidence="1">
    <location>
        <begin position="262"/>
        <end position="285"/>
    </location>
</feature>
<sequence>MNMLDVEDDSFHVIREGHYHLSDSEWGVVGRMSVLMGEPAISGMLESRSRDQQHAAINKVLQGELAIEGQKIALLHQQGSHQSMGGPTHMRQPETLKIDILRYKGTDEDSLLRWFVQLYDAIRARHIEGDEMQATFALSNLTGRAKTCALGLKLHDPNVFESLEILKSRLKETFEPARAEFRSRSALLRLKQGKRDVHAYAQHLSYLASSVTENPVDEHTLINVFIYGLVYGPVKTYMFQEDFHTLEKAIAYAKQEDFSLRQPQAKSSNYRPTRRHKTGGPEPMDLCYIESENSRSLRHKRTARCHRCQKIGQYAH</sequence>
<dbReference type="AlphaFoldDB" id="A0AAV1U640"/>
<comment type="caution">
    <text evidence="3">The sequence shown here is derived from an EMBL/GenBank/DDBJ whole genome shotgun (WGS) entry which is preliminary data.</text>
</comment>
<dbReference type="EMBL" id="CAKLBY020000165">
    <property type="protein sequence ID" value="CAK7930184.1"/>
    <property type="molecule type" value="Genomic_DNA"/>
</dbReference>
<accession>A0AAV1U640</accession>
<evidence type="ECO:0000313" key="4">
    <source>
        <dbReference type="Proteomes" id="UP001162060"/>
    </source>
</evidence>
<evidence type="ECO:0000259" key="2">
    <source>
        <dbReference type="Pfam" id="PF03732"/>
    </source>
</evidence>
<dbReference type="InterPro" id="IPR005162">
    <property type="entry name" value="Retrotrans_gag_dom"/>
</dbReference>
<proteinExistence type="predicted"/>
<reference evidence="3" key="1">
    <citation type="submission" date="2024-01" db="EMBL/GenBank/DDBJ databases">
        <authorList>
            <person name="Webb A."/>
        </authorList>
    </citation>
    <scope>NUCLEOTIDE SEQUENCE</scope>
    <source>
        <strain evidence="3">Pm1</strain>
    </source>
</reference>
<protein>
    <recommendedName>
        <fullName evidence="2">Retrotransposon gag domain-containing protein</fullName>
    </recommendedName>
</protein>